<dbReference type="GO" id="GO:0005524">
    <property type="term" value="F:ATP binding"/>
    <property type="evidence" value="ECO:0007669"/>
    <property type="project" value="UniProtKB-UniRule"/>
</dbReference>
<comment type="function">
    <text evidence="12 13">Catalyzes the ATP-dependent phosphorylation of L-homoserine to L-homoserine phosphate.</text>
</comment>
<evidence type="ECO:0000256" key="11">
    <source>
        <dbReference type="ARBA" id="ARBA00049375"/>
    </source>
</evidence>
<gene>
    <name evidence="13" type="primary">thrB</name>
    <name evidence="16" type="ORF">CHR53_22095</name>
</gene>
<sequence length="312" mass="33910">MAQNNRLLIKVPASTANLGPGFDSMGLALNLYLTLEVEKSVRWEFYSSNQELAELPNGEQHFIAQVALGAAKKYGKELSPFRVQLESEIPLARGLGSSASAIVAGIELANLGCGLNLTKEDKLLLATELEGHPDNVGASIYGGLVVGCYQQNEVDMLSFTNLPIEVVVAIPNETLLTKDSRGVLPDTFSRSEAIQASSTANLLVAALLSENWALAGKMMECDRFHQPYRRPLIPFYQDVETAAKKNGAFGTALSGAGPTVICFTEQGKGKKLARSLQQSFSEMAIKLLEIDYYGSIVEDCKEQYSLQRKKLV</sequence>
<dbReference type="KEGG" id="nmk:CHR53_22095"/>
<dbReference type="EC" id="2.7.1.39" evidence="3 13"/>
<evidence type="ECO:0000313" key="16">
    <source>
        <dbReference type="EMBL" id="AZU63724.1"/>
    </source>
</evidence>
<keyword evidence="7 13" id="KW-0791">Threonine biosynthesis</keyword>
<dbReference type="PROSITE" id="PS00627">
    <property type="entry name" value="GHMP_KINASES_ATP"/>
    <property type="match status" value="1"/>
</dbReference>
<keyword evidence="17" id="KW-1185">Reference proteome</keyword>
<evidence type="ECO:0000259" key="14">
    <source>
        <dbReference type="Pfam" id="PF00288"/>
    </source>
</evidence>
<dbReference type="Pfam" id="PF00288">
    <property type="entry name" value="GHMP_kinases_N"/>
    <property type="match status" value="1"/>
</dbReference>
<keyword evidence="9 13" id="KW-0418">Kinase</keyword>
<protein>
    <recommendedName>
        <fullName evidence="4 13">Homoserine kinase</fullName>
        <shortName evidence="13">HK</shortName>
        <shortName evidence="13">HSK</shortName>
        <ecNumber evidence="3 13">2.7.1.39</ecNumber>
    </recommendedName>
</protein>
<dbReference type="PRINTS" id="PR00958">
    <property type="entry name" value="HOMSERKINASE"/>
</dbReference>
<feature type="domain" description="GHMP kinase N-terminal" evidence="14">
    <location>
        <begin position="66"/>
        <end position="143"/>
    </location>
</feature>
<dbReference type="InterPro" id="IPR006203">
    <property type="entry name" value="GHMP_knse_ATP-bd_CS"/>
</dbReference>
<proteinExistence type="inferred from homology"/>
<dbReference type="Proteomes" id="UP000282892">
    <property type="component" value="Chromosome"/>
</dbReference>
<dbReference type="InterPro" id="IPR013750">
    <property type="entry name" value="GHMP_kinase_C_dom"/>
</dbReference>
<keyword evidence="10 13" id="KW-0067">ATP-binding</keyword>
<evidence type="ECO:0000256" key="7">
    <source>
        <dbReference type="ARBA" id="ARBA00022697"/>
    </source>
</evidence>
<dbReference type="PIRSF" id="PIRSF000676">
    <property type="entry name" value="Homoser_kin"/>
    <property type="match status" value="1"/>
</dbReference>
<comment type="pathway">
    <text evidence="1 13">Amino-acid biosynthesis; L-threonine biosynthesis; L-threonine from L-aspartate: step 4/5.</text>
</comment>
<evidence type="ECO:0000256" key="2">
    <source>
        <dbReference type="ARBA" id="ARBA00007370"/>
    </source>
</evidence>
<evidence type="ECO:0000256" key="9">
    <source>
        <dbReference type="ARBA" id="ARBA00022777"/>
    </source>
</evidence>
<keyword evidence="5 13" id="KW-0028">Amino-acid biosynthesis</keyword>
<dbReference type="GO" id="GO:0009088">
    <property type="term" value="P:threonine biosynthetic process"/>
    <property type="evidence" value="ECO:0007669"/>
    <property type="project" value="UniProtKB-UniRule"/>
</dbReference>
<dbReference type="InterPro" id="IPR000870">
    <property type="entry name" value="Homoserine_kinase"/>
</dbReference>
<feature type="domain" description="GHMP kinase C-terminal" evidence="15">
    <location>
        <begin position="204"/>
        <end position="280"/>
    </location>
</feature>
<dbReference type="UniPathway" id="UPA00050">
    <property type="reaction ID" value="UER00064"/>
</dbReference>
<dbReference type="PANTHER" id="PTHR20861">
    <property type="entry name" value="HOMOSERINE/4-DIPHOSPHOCYTIDYL-2-C-METHYL-D-ERYTHRITOL KINASE"/>
    <property type="match status" value="1"/>
</dbReference>
<dbReference type="RefSeq" id="WP_127488376.1">
    <property type="nucleotide sequence ID" value="NZ_CP022572.1"/>
</dbReference>
<evidence type="ECO:0000313" key="17">
    <source>
        <dbReference type="Proteomes" id="UP000282892"/>
    </source>
</evidence>
<evidence type="ECO:0000256" key="3">
    <source>
        <dbReference type="ARBA" id="ARBA00012078"/>
    </source>
</evidence>
<dbReference type="HAMAP" id="MF_00384">
    <property type="entry name" value="Homoser_kinase"/>
    <property type="match status" value="1"/>
</dbReference>
<keyword evidence="8 13" id="KW-0547">Nucleotide-binding</keyword>
<dbReference type="InterPro" id="IPR020568">
    <property type="entry name" value="Ribosomal_Su5_D2-typ_SF"/>
</dbReference>
<dbReference type="InterPro" id="IPR036554">
    <property type="entry name" value="GHMP_kinase_C_sf"/>
</dbReference>
<evidence type="ECO:0000256" key="13">
    <source>
        <dbReference type="HAMAP-Rule" id="MF_00384"/>
    </source>
</evidence>
<name>A0A3Q9QUT0_9BACI</name>
<evidence type="ECO:0000256" key="8">
    <source>
        <dbReference type="ARBA" id="ARBA00022741"/>
    </source>
</evidence>
<evidence type="ECO:0000256" key="6">
    <source>
        <dbReference type="ARBA" id="ARBA00022679"/>
    </source>
</evidence>
<dbReference type="InterPro" id="IPR006204">
    <property type="entry name" value="GHMP_kinase_N_dom"/>
</dbReference>
<dbReference type="OrthoDB" id="9769912at2"/>
<evidence type="ECO:0000259" key="15">
    <source>
        <dbReference type="Pfam" id="PF08544"/>
    </source>
</evidence>
<keyword evidence="6 13" id="KW-0808">Transferase</keyword>
<comment type="similarity">
    <text evidence="2 13">Belongs to the GHMP kinase family. Homoserine kinase subfamily.</text>
</comment>
<organism evidence="16 17">
    <name type="scientific">Neobacillus mesonae</name>
    <dbReference type="NCBI Taxonomy" id="1193713"/>
    <lineage>
        <taxon>Bacteria</taxon>
        <taxon>Bacillati</taxon>
        <taxon>Bacillota</taxon>
        <taxon>Bacilli</taxon>
        <taxon>Bacillales</taxon>
        <taxon>Bacillaceae</taxon>
        <taxon>Neobacillus</taxon>
    </lineage>
</organism>
<dbReference type="SUPFAM" id="SSF54211">
    <property type="entry name" value="Ribosomal protein S5 domain 2-like"/>
    <property type="match status" value="1"/>
</dbReference>
<comment type="subcellular location">
    <subcellularLocation>
        <location evidence="13">Cytoplasm</location>
    </subcellularLocation>
</comment>
<evidence type="ECO:0000256" key="5">
    <source>
        <dbReference type="ARBA" id="ARBA00022605"/>
    </source>
</evidence>
<dbReference type="EMBL" id="CP022572">
    <property type="protein sequence ID" value="AZU63724.1"/>
    <property type="molecule type" value="Genomic_DNA"/>
</dbReference>
<dbReference type="Gene3D" id="3.30.70.890">
    <property type="entry name" value="GHMP kinase, C-terminal domain"/>
    <property type="match status" value="1"/>
</dbReference>
<comment type="catalytic activity">
    <reaction evidence="11 13">
        <text>L-homoserine + ATP = O-phospho-L-homoserine + ADP + H(+)</text>
        <dbReference type="Rhea" id="RHEA:13985"/>
        <dbReference type="ChEBI" id="CHEBI:15378"/>
        <dbReference type="ChEBI" id="CHEBI:30616"/>
        <dbReference type="ChEBI" id="CHEBI:57476"/>
        <dbReference type="ChEBI" id="CHEBI:57590"/>
        <dbReference type="ChEBI" id="CHEBI:456216"/>
        <dbReference type="EC" id="2.7.1.39"/>
    </reaction>
</comment>
<dbReference type="Pfam" id="PF08544">
    <property type="entry name" value="GHMP_kinases_C"/>
    <property type="match status" value="1"/>
</dbReference>
<dbReference type="NCBIfam" id="TIGR00191">
    <property type="entry name" value="thrB"/>
    <property type="match status" value="1"/>
</dbReference>
<evidence type="ECO:0000256" key="12">
    <source>
        <dbReference type="ARBA" id="ARBA00049954"/>
    </source>
</evidence>
<keyword evidence="13" id="KW-0963">Cytoplasm</keyword>
<accession>A0A3Q9QUT0</accession>
<dbReference type="InterPro" id="IPR014721">
    <property type="entry name" value="Ribsml_uS5_D2-typ_fold_subgr"/>
</dbReference>
<evidence type="ECO:0000256" key="1">
    <source>
        <dbReference type="ARBA" id="ARBA00005015"/>
    </source>
</evidence>
<evidence type="ECO:0000256" key="10">
    <source>
        <dbReference type="ARBA" id="ARBA00022840"/>
    </source>
</evidence>
<reference evidence="16 17" key="1">
    <citation type="submission" date="2017-07" db="EMBL/GenBank/DDBJ databases">
        <title>The complete genome sequence of Bacillus mesonae strain H20-5, an efficient strain improving plant abiotic stress resistance.</title>
        <authorList>
            <person name="Kim S.Y."/>
            <person name="Song H."/>
            <person name="Sang M.K."/>
            <person name="Weon H.-Y."/>
            <person name="Song J."/>
        </authorList>
    </citation>
    <scope>NUCLEOTIDE SEQUENCE [LARGE SCALE GENOMIC DNA]</scope>
    <source>
        <strain evidence="16 17">H20-5</strain>
    </source>
</reference>
<dbReference type="AlphaFoldDB" id="A0A3Q9QUT0"/>
<dbReference type="STRING" id="1193713.GCA_001636315_01313"/>
<feature type="binding site" evidence="13">
    <location>
        <begin position="90"/>
        <end position="100"/>
    </location>
    <ligand>
        <name>ATP</name>
        <dbReference type="ChEBI" id="CHEBI:30616"/>
    </ligand>
</feature>
<dbReference type="GO" id="GO:0005737">
    <property type="term" value="C:cytoplasm"/>
    <property type="evidence" value="ECO:0007669"/>
    <property type="project" value="UniProtKB-SubCell"/>
</dbReference>
<dbReference type="SUPFAM" id="SSF55060">
    <property type="entry name" value="GHMP Kinase, C-terminal domain"/>
    <property type="match status" value="1"/>
</dbReference>
<evidence type="ECO:0000256" key="4">
    <source>
        <dbReference type="ARBA" id="ARBA00017858"/>
    </source>
</evidence>
<dbReference type="GO" id="GO:0004413">
    <property type="term" value="F:homoserine kinase activity"/>
    <property type="evidence" value="ECO:0007669"/>
    <property type="project" value="UniProtKB-UniRule"/>
</dbReference>
<dbReference type="Gene3D" id="3.30.230.10">
    <property type="match status" value="1"/>
</dbReference>
<dbReference type="PANTHER" id="PTHR20861:SF1">
    <property type="entry name" value="HOMOSERINE KINASE"/>
    <property type="match status" value="1"/>
</dbReference>